<evidence type="ECO:0000259" key="4">
    <source>
        <dbReference type="PROSITE" id="PS50893"/>
    </source>
</evidence>
<dbReference type="GO" id="GO:0016887">
    <property type="term" value="F:ATP hydrolysis activity"/>
    <property type="evidence" value="ECO:0007669"/>
    <property type="project" value="InterPro"/>
</dbReference>
<dbReference type="PANTHER" id="PTHR42781:SF4">
    <property type="entry name" value="SPERMIDINE_PUTRESCINE IMPORT ATP-BINDING PROTEIN POTA"/>
    <property type="match status" value="1"/>
</dbReference>
<dbReference type="PANTHER" id="PTHR42781">
    <property type="entry name" value="SPERMIDINE/PUTRESCINE IMPORT ATP-BINDING PROTEIN POTA"/>
    <property type="match status" value="1"/>
</dbReference>
<evidence type="ECO:0000256" key="3">
    <source>
        <dbReference type="ARBA" id="ARBA00022840"/>
    </source>
</evidence>
<organism evidence="5 6">
    <name type="scientific">Flavobacterium restrictum</name>
    <dbReference type="NCBI Taxonomy" id="2594428"/>
    <lineage>
        <taxon>Bacteria</taxon>
        <taxon>Pseudomonadati</taxon>
        <taxon>Bacteroidota</taxon>
        <taxon>Flavobacteriia</taxon>
        <taxon>Flavobacteriales</taxon>
        <taxon>Flavobacteriaceae</taxon>
        <taxon>Flavobacterium</taxon>
    </lineage>
</organism>
<reference evidence="5 6" key="1">
    <citation type="submission" date="2019-07" db="EMBL/GenBank/DDBJ databases">
        <title>Novel species of Flavobacterium.</title>
        <authorList>
            <person name="Liu Q."/>
            <person name="Xin Y.-H."/>
        </authorList>
    </citation>
    <scope>NUCLEOTIDE SEQUENCE [LARGE SCALE GENOMIC DNA]</scope>
    <source>
        <strain evidence="5 6">LB1R34</strain>
    </source>
</reference>
<name>A0A553E2G3_9FLAO</name>
<dbReference type="EMBL" id="VJZT01000009">
    <property type="protein sequence ID" value="TRX39219.1"/>
    <property type="molecule type" value="Genomic_DNA"/>
</dbReference>
<keyword evidence="6" id="KW-1185">Reference proteome</keyword>
<proteinExistence type="predicted"/>
<evidence type="ECO:0000313" key="5">
    <source>
        <dbReference type="EMBL" id="TRX39219.1"/>
    </source>
</evidence>
<protein>
    <submittedName>
        <fullName evidence="5">ABC transporter ATP-binding protein</fullName>
    </submittedName>
</protein>
<dbReference type="PROSITE" id="PS00211">
    <property type="entry name" value="ABC_TRANSPORTER_1"/>
    <property type="match status" value="1"/>
</dbReference>
<dbReference type="InterPro" id="IPR003439">
    <property type="entry name" value="ABC_transporter-like_ATP-bd"/>
</dbReference>
<dbReference type="GO" id="GO:0005524">
    <property type="term" value="F:ATP binding"/>
    <property type="evidence" value="ECO:0007669"/>
    <property type="project" value="UniProtKB-KW"/>
</dbReference>
<feature type="domain" description="ABC transporter" evidence="4">
    <location>
        <begin position="2"/>
        <end position="234"/>
    </location>
</feature>
<dbReference type="PROSITE" id="PS50893">
    <property type="entry name" value="ABC_TRANSPORTER_2"/>
    <property type="match status" value="1"/>
</dbReference>
<dbReference type="Proteomes" id="UP000316371">
    <property type="component" value="Unassembled WGS sequence"/>
</dbReference>
<sequence>MLELQDVSFSYLEKVVVKNISFAIPKGQNTAIIGESGCGKSTLLKLIYGLYDLDSGTIFYDKKPILGPKYNLVPGADYIKYLAQDFDLMPYITVAENVGKYLSNIYKDKKEARVQELLQMVEMTEYAHVKPKYLSGGQQQRVALARVLALEPEVLLLDEPFSQIDSFRKNSLRRNLFQYLKKKQITCIIATHDSTDALSFSDKTIVLRNGEIVSKGVSKTLFENPPSRYVASLFGEVNAIPNHLLQLTGNRNARVLVYSHQLKVVATSPFQVVVADSYFRGNQHLITAFYGEELFFFENKTAIDSGNTVFLGLDVSR</sequence>
<evidence type="ECO:0000313" key="6">
    <source>
        <dbReference type="Proteomes" id="UP000316371"/>
    </source>
</evidence>
<dbReference type="InterPro" id="IPR027417">
    <property type="entry name" value="P-loop_NTPase"/>
</dbReference>
<dbReference type="InterPro" id="IPR017871">
    <property type="entry name" value="ABC_transporter-like_CS"/>
</dbReference>
<keyword evidence="2" id="KW-0547">Nucleotide-binding</keyword>
<dbReference type="SUPFAM" id="SSF52540">
    <property type="entry name" value="P-loop containing nucleoside triphosphate hydrolases"/>
    <property type="match status" value="1"/>
</dbReference>
<evidence type="ECO:0000256" key="2">
    <source>
        <dbReference type="ARBA" id="ARBA00022741"/>
    </source>
</evidence>
<dbReference type="AlphaFoldDB" id="A0A553E2G3"/>
<dbReference type="Pfam" id="PF00005">
    <property type="entry name" value="ABC_tran"/>
    <property type="match status" value="1"/>
</dbReference>
<accession>A0A553E2G3</accession>
<dbReference type="InterPro" id="IPR050093">
    <property type="entry name" value="ABC_SmlMolc_Importer"/>
</dbReference>
<keyword evidence="1" id="KW-0813">Transport</keyword>
<comment type="caution">
    <text evidence="5">The sequence shown here is derived from an EMBL/GenBank/DDBJ whole genome shotgun (WGS) entry which is preliminary data.</text>
</comment>
<evidence type="ECO:0000256" key="1">
    <source>
        <dbReference type="ARBA" id="ARBA00022448"/>
    </source>
</evidence>
<dbReference type="RefSeq" id="WP_144256562.1">
    <property type="nucleotide sequence ID" value="NZ_VJZT01000009.1"/>
</dbReference>
<dbReference type="Gene3D" id="3.40.50.300">
    <property type="entry name" value="P-loop containing nucleotide triphosphate hydrolases"/>
    <property type="match status" value="1"/>
</dbReference>
<keyword evidence="3 5" id="KW-0067">ATP-binding</keyword>
<gene>
    <name evidence="5" type="ORF">FNW21_09800</name>
</gene>
<dbReference type="OrthoDB" id="9802264at2"/>
<dbReference type="SMART" id="SM00382">
    <property type="entry name" value="AAA"/>
    <property type="match status" value="1"/>
</dbReference>
<dbReference type="InterPro" id="IPR003593">
    <property type="entry name" value="AAA+_ATPase"/>
</dbReference>